<dbReference type="Proteomes" id="UP001612915">
    <property type="component" value="Unassembled WGS sequence"/>
</dbReference>
<dbReference type="InterPro" id="IPR013658">
    <property type="entry name" value="SGL"/>
</dbReference>
<accession>A0ABW8ARM7</accession>
<gene>
    <name evidence="3" type="ORF">ACIB24_18290</name>
</gene>
<feature type="signal peptide" evidence="1">
    <location>
        <begin position="1"/>
        <end position="26"/>
    </location>
</feature>
<dbReference type="Gene3D" id="2.120.10.30">
    <property type="entry name" value="TolB, C-terminal domain"/>
    <property type="match status" value="1"/>
</dbReference>
<feature type="domain" description="SMP-30/Gluconolactonase/LRE-like region" evidence="2">
    <location>
        <begin position="59"/>
        <end position="268"/>
    </location>
</feature>
<dbReference type="RefSeq" id="WP_398283295.1">
    <property type="nucleotide sequence ID" value="NZ_JBITLV010000006.1"/>
</dbReference>
<reference evidence="3 4" key="1">
    <citation type="submission" date="2024-10" db="EMBL/GenBank/DDBJ databases">
        <title>The Natural Products Discovery Center: Release of the First 8490 Sequenced Strains for Exploring Actinobacteria Biosynthetic Diversity.</title>
        <authorList>
            <person name="Kalkreuter E."/>
            <person name="Kautsar S.A."/>
            <person name="Yang D."/>
            <person name="Bader C.D."/>
            <person name="Teijaro C.N."/>
            <person name="Fluegel L."/>
            <person name="Davis C.M."/>
            <person name="Simpson J.R."/>
            <person name="Lauterbach L."/>
            <person name="Steele A.D."/>
            <person name="Gui C."/>
            <person name="Meng S."/>
            <person name="Li G."/>
            <person name="Viehrig K."/>
            <person name="Ye F."/>
            <person name="Su P."/>
            <person name="Kiefer A.F."/>
            <person name="Nichols A."/>
            <person name="Cepeda A.J."/>
            <person name="Yan W."/>
            <person name="Fan B."/>
            <person name="Jiang Y."/>
            <person name="Adhikari A."/>
            <person name="Zheng C.-J."/>
            <person name="Schuster L."/>
            <person name="Cowan T.M."/>
            <person name="Smanski M.J."/>
            <person name="Chevrette M.G."/>
            <person name="De Carvalho L.P.S."/>
            <person name="Shen B."/>
        </authorList>
    </citation>
    <scope>NUCLEOTIDE SEQUENCE [LARGE SCALE GENOMIC DNA]</scope>
    <source>
        <strain evidence="3 4">NPDC049639</strain>
    </source>
</reference>
<dbReference type="EMBL" id="JBITLV010000006">
    <property type="protein sequence ID" value="MFI7589017.1"/>
    <property type="molecule type" value="Genomic_DNA"/>
</dbReference>
<evidence type="ECO:0000313" key="3">
    <source>
        <dbReference type="EMBL" id="MFI7589017.1"/>
    </source>
</evidence>
<protein>
    <submittedName>
        <fullName evidence="3">SMP-30/gluconolactonase/LRE family protein</fullName>
    </submittedName>
</protein>
<keyword evidence="1" id="KW-0732">Signal</keyword>
<organism evidence="3 4">
    <name type="scientific">Spongisporangium articulatum</name>
    <dbReference type="NCBI Taxonomy" id="3362603"/>
    <lineage>
        <taxon>Bacteria</taxon>
        <taxon>Bacillati</taxon>
        <taxon>Actinomycetota</taxon>
        <taxon>Actinomycetes</taxon>
        <taxon>Kineosporiales</taxon>
        <taxon>Kineosporiaceae</taxon>
        <taxon>Spongisporangium</taxon>
    </lineage>
</organism>
<keyword evidence="4" id="KW-1185">Reference proteome</keyword>
<dbReference type="Pfam" id="PF08450">
    <property type="entry name" value="SGL"/>
    <property type="match status" value="1"/>
</dbReference>
<comment type="caution">
    <text evidence="3">The sequence shown here is derived from an EMBL/GenBank/DDBJ whole genome shotgun (WGS) entry which is preliminary data.</text>
</comment>
<dbReference type="SUPFAM" id="SSF63829">
    <property type="entry name" value="Calcium-dependent phosphotriesterase"/>
    <property type="match status" value="1"/>
</dbReference>
<evidence type="ECO:0000259" key="2">
    <source>
        <dbReference type="Pfam" id="PF08450"/>
    </source>
</evidence>
<name>A0ABW8ARM7_9ACTN</name>
<evidence type="ECO:0000313" key="4">
    <source>
        <dbReference type="Proteomes" id="UP001612915"/>
    </source>
</evidence>
<evidence type="ECO:0000256" key="1">
    <source>
        <dbReference type="SAM" id="SignalP"/>
    </source>
</evidence>
<dbReference type="InterPro" id="IPR011042">
    <property type="entry name" value="6-blade_b-propeller_TolB-like"/>
</dbReference>
<sequence length="309" mass="29924">MRRSWAFLAVAALPVGLLGAAAPAGAATTPAGCAGWTVTTVASGLGTLENIAPDGAGGLYVSAVDRSAVERVTATGRTTVATGLDAPGGLVRAGGTLYVNTGDSALNIALALPGTVTAIDLATGATRKVASVTAPNGLAGLPDGSLAAASSAVFGLSGITRVVPSTGVKTARWSSYGHSNGLAVSPDGTTLYSDDTYTGEIVAIPLLSGGARAGAARTVARIGTVLDAVDDLTATPDGSLYVAANLGNRVEKVDPATGAHCAIATVPGASSVRVGPGVVGPGGPAPALFTSGWDGTVRELDPPAGVTVG</sequence>
<proteinExistence type="predicted"/>
<feature type="chain" id="PRO_5046088462" evidence="1">
    <location>
        <begin position="27"/>
        <end position="309"/>
    </location>
</feature>